<dbReference type="RefSeq" id="WP_378258372.1">
    <property type="nucleotide sequence ID" value="NZ_JBHSJV010000001.1"/>
</dbReference>
<protein>
    <submittedName>
        <fullName evidence="3">DUF3987 domain-containing protein</fullName>
    </submittedName>
</protein>
<accession>A0ABW5N6D5</accession>
<organism evidence="3 4">
    <name type="scientific">Aquimarina hainanensis</name>
    <dbReference type="NCBI Taxonomy" id="1578017"/>
    <lineage>
        <taxon>Bacteria</taxon>
        <taxon>Pseudomonadati</taxon>
        <taxon>Bacteroidota</taxon>
        <taxon>Flavobacteriia</taxon>
        <taxon>Flavobacteriales</taxon>
        <taxon>Flavobacteriaceae</taxon>
        <taxon>Aquimarina</taxon>
    </lineage>
</organism>
<feature type="compositionally biased region" description="Basic and acidic residues" evidence="1">
    <location>
        <begin position="1"/>
        <end position="19"/>
    </location>
</feature>
<dbReference type="EMBL" id="JBHULX010000001">
    <property type="protein sequence ID" value="MFD2589704.1"/>
    <property type="molecule type" value="Genomic_DNA"/>
</dbReference>
<evidence type="ECO:0000313" key="3">
    <source>
        <dbReference type="EMBL" id="MFD2589704.1"/>
    </source>
</evidence>
<dbReference type="Proteomes" id="UP001597459">
    <property type="component" value="Unassembled WGS sequence"/>
</dbReference>
<sequence>MLKFDPKKYLSSENQKEKAQNSQGAIPALKIDDYEKVKEVVLLLESTGIDITGNYGNWIKIGFAFADAFGNMGEELFLSVSSNYPKYDATIARKQYQKCLQSNNSGVSLGTFFHLAKSAGVTPSQTKTKVVALSTSKPKMITPEDEALQIPESPLPGIPAAIYKLLPKFFKQVTKHAITDQEKDVLLLGSLTAISACLPNVCGMYDNSIVYPNLFLFVTAPASSGKGKINLCRKLVYPIHKHKRDSTNAQKEQYQIEIGEYLDIKKNKKEQRPLKPEQPREQLLFIPANSSATGAFELLANNDGKGLIFETEGDTLAQAFKSEHGNYSDGFRKAFHHEPISYYRRSANEYVDIQKPQLSAVLSGTIDQVLSLMPDAENGLFSRFIFFEMQRQKKWRNVFPLDNKQSLDKTFNDLGNKYLQYYQSLEGFGSQIRILLKPQQIELFNAFFSKQYDKFLFLQKTDLEASLLRLGLICYRIILIFTTIRSLENATLSSILYSQDIDIKNAIAIVEKLLVHTQKVYRYLPEKKKLHSKGKSKKESLLDGLPNTFTTQKYKSIALQLQIPEKTAERYINQFLRKEYLKRVGHGQYIHLLKKEEKFI</sequence>
<dbReference type="Pfam" id="PF13148">
    <property type="entry name" value="DUF3987"/>
    <property type="match status" value="1"/>
</dbReference>
<gene>
    <name evidence="3" type="ORF">ACFSTE_02610</name>
</gene>
<dbReference type="Pfam" id="PF08707">
    <property type="entry name" value="PriCT_2"/>
    <property type="match status" value="1"/>
</dbReference>
<dbReference type="InterPro" id="IPR014819">
    <property type="entry name" value="PriCT_2"/>
</dbReference>
<keyword evidence="4" id="KW-1185">Reference proteome</keyword>
<dbReference type="InterPro" id="IPR025048">
    <property type="entry name" value="DUF3987"/>
</dbReference>
<evidence type="ECO:0000256" key="1">
    <source>
        <dbReference type="SAM" id="MobiDB-lite"/>
    </source>
</evidence>
<evidence type="ECO:0000313" key="4">
    <source>
        <dbReference type="Proteomes" id="UP001597459"/>
    </source>
</evidence>
<name>A0ABW5N6D5_9FLAO</name>
<proteinExistence type="predicted"/>
<evidence type="ECO:0000259" key="2">
    <source>
        <dbReference type="Pfam" id="PF08707"/>
    </source>
</evidence>
<feature type="domain" description="Primase C-terminal 2" evidence="2">
    <location>
        <begin position="44"/>
        <end position="116"/>
    </location>
</feature>
<feature type="region of interest" description="Disordered" evidence="1">
    <location>
        <begin position="1"/>
        <end position="22"/>
    </location>
</feature>
<comment type="caution">
    <text evidence="3">The sequence shown here is derived from an EMBL/GenBank/DDBJ whole genome shotgun (WGS) entry which is preliminary data.</text>
</comment>
<reference evidence="4" key="1">
    <citation type="journal article" date="2019" name="Int. J. Syst. Evol. Microbiol.">
        <title>The Global Catalogue of Microorganisms (GCM) 10K type strain sequencing project: providing services to taxonomists for standard genome sequencing and annotation.</title>
        <authorList>
            <consortium name="The Broad Institute Genomics Platform"/>
            <consortium name="The Broad Institute Genome Sequencing Center for Infectious Disease"/>
            <person name="Wu L."/>
            <person name="Ma J."/>
        </authorList>
    </citation>
    <scope>NUCLEOTIDE SEQUENCE [LARGE SCALE GENOMIC DNA]</scope>
    <source>
        <strain evidence="4">KCTC 42423</strain>
    </source>
</reference>